<organism evidence="10 11">
    <name type="scientific">Propioniciclava soli</name>
    <dbReference type="NCBI Taxonomy" id="2775081"/>
    <lineage>
        <taxon>Bacteria</taxon>
        <taxon>Bacillati</taxon>
        <taxon>Actinomycetota</taxon>
        <taxon>Actinomycetes</taxon>
        <taxon>Propionibacteriales</taxon>
        <taxon>Propionibacteriaceae</taxon>
        <taxon>Propioniciclava</taxon>
    </lineage>
</organism>
<feature type="region of interest" description="Disordered" evidence="8">
    <location>
        <begin position="1"/>
        <end position="33"/>
    </location>
</feature>
<feature type="transmembrane region" description="Helical" evidence="7">
    <location>
        <begin position="256"/>
        <end position="277"/>
    </location>
</feature>
<dbReference type="InterPro" id="IPR035906">
    <property type="entry name" value="MetI-like_sf"/>
</dbReference>
<evidence type="ECO:0000313" key="11">
    <source>
        <dbReference type="Proteomes" id="UP001434337"/>
    </source>
</evidence>
<comment type="subcellular location">
    <subcellularLocation>
        <location evidence="1 7">Cell membrane</location>
        <topology evidence="1 7">Multi-pass membrane protein</topology>
    </subcellularLocation>
</comment>
<dbReference type="CDD" id="cd06261">
    <property type="entry name" value="TM_PBP2"/>
    <property type="match status" value="1"/>
</dbReference>
<evidence type="ECO:0000256" key="7">
    <source>
        <dbReference type="RuleBase" id="RU363032"/>
    </source>
</evidence>
<evidence type="ECO:0000256" key="2">
    <source>
        <dbReference type="ARBA" id="ARBA00022448"/>
    </source>
</evidence>
<accession>A0ABZ3CCB6</accession>
<dbReference type="InterPro" id="IPR000515">
    <property type="entry name" value="MetI-like"/>
</dbReference>
<dbReference type="RefSeq" id="WP_232549681.1">
    <property type="nucleotide sequence ID" value="NZ_CP115965.1"/>
</dbReference>
<dbReference type="PANTHER" id="PTHR30151:SF0">
    <property type="entry name" value="ABC TRANSPORTER PERMEASE PROTEIN MJ0413-RELATED"/>
    <property type="match status" value="1"/>
</dbReference>
<comment type="similarity">
    <text evidence="7">Belongs to the binding-protein-dependent transport system permease family.</text>
</comment>
<gene>
    <name evidence="10" type="ORF">PCC79_06165</name>
</gene>
<feature type="domain" description="ABC transmembrane type-1" evidence="9">
    <location>
        <begin position="94"/>
        <end position="278"/>
    </location>
</feature>
<feature type="transmembrane region" description="Helical" evidence="7">
    <location>
        <begin position="43"/>
        <end position="65"/>
    </location>
</feature>
<feature type="transmembrane region" description="Helical" evidence="7">
    <location>
        <begin position="160"/>
        <end position="182"/>
    </location>
</feature>
<evidence type="ECO:0000259" key="9">
    <source>
        <dbReference type="PROSITE" id="PS50928"/>
    </source>
</evidence>
<evidence type="ECO:0000256" key="3">
    <source>
        <dbReference type="ARBA" id="ARBA00022475"/>
    </source>
</evidence>
<evidence type="ECO:0000256" key="5">
    <source>
        <dbReference type="ARBA" id="ARBA00022989"/>
    </source>
</evidence>
<proteinExistence type="inferred from homology"/>
<dbReference type="EMBL" id="CP115965">
    <property type="protein sequence ID" value="WZW99776.1"/>
    <property type="molecule type" value="Genomic_DNA"/>
</dbReference>
<reference evidence="10 11" key="1">
    <citation type="journal article" date="2023" name="Environ Microbiome">
        <title>A coral-associated actinobacterium mitigates coral bleaching under heat stress.</title>
        <authorList>
            <person name="Li J."/>
            <person name="Zou Y."/>
            <person name="Li Q."/>
            <person name="Zhang J."/>
            <person name="Bourne D.G."/>
            <person name="Lyu Y."/>
            <person name="Liu C."/>
            <person name="Zhang S."/>
        </authorList>
    </citation>
    <scope>NUCLEOTIDE SEQUENCE [LARGE SCALE GENOMIC DNA]</scope>
    <source>
        <strain evidence="10 11">SCSIO 13291</strain>
    </source>
</reference>
<feature type="compositionally biased region" description="Low complexity" evidence="8">
    <location>
        <begin position="7"/>
        <end position="16"/>
    </location>
</feature>
<dbReference type="Proteomes" id="UP001434337">
    <property type="component" value="Chromosome"/>
</dbReference>
<dbReference type="PROSITE" id="PS50928">
    <property type="entry name" value="ABC_TM1"/>
    <property type="match status" value="1"/>
</dbReference>
<feature type="compositionally biased region" description="Basic and acidic residues" evidence="8">
    <location>
        <begin position="17"/>
        <end position="33"/>
    </location>
</feature>
<dbReference type="PANTHER" id="PTHR30151">
    <property type="entry name" value="ALKANE SULFONATE ABC TRANSPORTER-RELATED, MEMBRANE SUBUNIT"/>
    <property type="match status" value="1"/>
</dbReference>
<evidence type="ECO:0000313" key="10">
    <source>
        <dbReference type="EMBL" id="WZW99776.1"/>
    </source>
</evidence>
<evidence type="ECO:0000256" key="4">
    <source>
        <dbReference type="ARBA" id="ARBA00022692"/>
    </source>
</evidence>
<evidence type="ECO:0000256" key="1">
    <source>
        <dbReference type="ARBA" id="ARBA00004651"/>
    </source>
</evidence>
<feature type="transmembrane region" description="Helical" evidence="7">
    <location>
        <begin position="203"/>
        <end position="236"/>
    </location>
</feature>
<keyword evidence="3" id="KW-1003">Cell membrane</keyword>
<evidence type="ECO:0000256" key="8">
    <source>
        <dbReference type="SAM" id="MobiDB-lite"/>
    </source>
</evidence>
<protein>
    <submittedName>
        <fullName evidence="10">ABC transporter permease</fullName>
    </submittedName>
</protein>
<keyword evidence="6 7" id="KW-0472">Membrane</keyword>
<dbReference type="SUPFAM" id="SSF161098">
    <property type="entry name" value="MetI-like"/>
    <property type="match status" value="1"/>
</dbReference>
<evidence type="ECO:0000256" key="6">
    <source>
        <dbReference type="ARBA" id="ARBA00023136"/>
    </source>
</evidence>
<feature type="transmembrane region" description="Helical" evidence="7">
    <location>
        <begin position="133"/>
        <end position="154"/>
    </location>
</feature>
<dbReference type="Pfam" id="PF00528">
    <property type="entry name" value="BPD_transp_1"/>
    <property type="match status" value="1"/>
</dbReference>
<keyword evidence="4 7" id="KW-0812">Transmembrane</keyword>
<name>A0ABZ3CCB6_9ACTN</name>
<keyword evidence="11" id="KW-1185">Reference proteome</keyword>
<sequence>MTPTNHAATPASAPSESPDRAARTEAAARDERARERRLRTRDLVLAVATPVALLALWEVAARAGWIDIRVFSSPTAVAAQAATMASDGSLATHTLATLGRLTIGGLIGAVLGVVVGLLMGTSRALNAALGPTFAALYALPKVAILPILLFIFGLTETPRILSVVISVFFIMQINTVAGVHAIDAKLLEAARAYGARGLDRFRFVILPGALPYVFAGFRVAVGTGVIVITAVEMLASNTGLGYLIWNSWTLFMPARMYVGLVMVSLLGAGLTALFALLERRAIPWRRGRRAS</sequence>
<keyword evidence="5 7" id="KW-1133">Transmembrane helix</keyword>
<dbReference type="Gene3D" id="1.10.3720.10">
    <property type="entry name" value="MetI-like"/>
    <property type="match status" value="1"/>
</dbReference>
<feature type="transmembrane region" description="Helical" evidence="7">
    <location>
        <begin position="101"/>
        <end position="121"/>
    </location>
</feature>
<keyword evidence="2 7" id="KW-0813">Transport</keyword>